<reference evidence="2 3" key="1">
    <citation type="submission" date="2018-08" db="EMBL/GenBank/DDBJ databases">
        <title>Genomic Encyclopedia of Archaeal and Bacterial Type Strains, Phase II (KMG-II): from individual species to whole genera.</title>
        <authorList>
            <person name="Goeker M."/>
        </authorList>
    </citation>
    <scope>NUCLEOTIDE SEQUENCE [LARGE SCALE GENOMIC DNA]</scope>
    <source>
        <strain evidence="2 3">DSM 582</strain>
    </source>
</reference>
<protein>
    <submittedName>
        <fullName evidence="2">FecR family protein</fullName>
    </submittedName>
</protein>
<proteinExistence type="predicted"/>
<dbReference type="Gene3D" id="2.60.120.1440">
    <property type="match status" value="1"/>
</dbReference>
<dbReference type="EMBL" id="QUMX01000014">
    <property type="protein sequence ID" value="REG46639.1"/>
    <property type="molecule type" value="Genomic_DNA"/>
</dbReference>
<comment type="caution">
    <text evidence="2">The sequence shown here is derived from an EMBL/GenBank/DDBJ whole genome shotgun (WGS) entry which is preliminary data.</text>
</comment>
<evidence type="ECO:0000313" key="2">
    <source>
        <dbReference type="EMBL" id="REG46639.1"/>
    </source>
</evidence>
<dbReference type="Pfam" id="PF04773">
    <property type="entry name" value="FecR"/>
    <property type="match status" value="1"/>
</dbReference>
<dbReference type="PANTHER" id="PTHR30273:SF2">
    <property type="entry name" value="PROTEIN FECR"/>
    <property type="match status" value="1"/>
</dbReference>
<dbReference type="Proteomes" id="UP000256794">
    <property type="component" value="Unassembled WGS sequence"/>
</dbReference>
<organism evidence="2 3">
    <name type="scientific">Paracoccus versutus</name>
    <name type="common">Thiobacillus versutus</name>
    <dbReference type="NCBI Taxonomy" id="34007"/>
    <lineage>
        <taxon>Bacteria</taxon>
        <taxon>Pseudomonadati</taxon>
        <taxon>Pseudomonadota</taxon>
        <taxon>Alphaproteobacteria</taxon>
        <taxon>Rhodobacterales</taxon>
        <taxon>Paracoccaceae</taxon>
        <taxon>Paracoccus</taxon>
    </lineage>
</organism>
<dbReference type="InterPro" id="IPR006860">
    <property type="entry name" value="FecR"/>
</dbReference>
<sequence length="330" mass="35444">MRATPLLPRPDPQERLRAEAADWVVRIVADPALEHDPAFRRWLGGGKDRARAFADARLAWQIAGEVGGTVMAGTQPIRPAGQRPSGTGRGWFRPLAAGLALGACAMAALWLDLARPDLRLRLLADHVARPGPAQDLALPDGSRTLLDGGSALDYAEDGATRRVTLRSGAAFFDVQRDGRPFSVRLGGNEVRVHGTRFEVRDCGGCMLVTLEEGRVEILDPQGQSLAMLEPGQQARIPAQPGARPLVQRVDVPDALSWREGRFTFYDASLREVAGVLQRHGAGAILFASETLARRPITGSISLADPRGELEALAEAVGFRILPLPGGSLLM</sequence>
<name>A0AAQ0KLQ7_PARVE</name>
<dbReference type="PIRSF" id="PIRSF018266">
    <property type="entry name" value="FecR"/>
    <property type="match status" value="1"/>
</dbReference>
<gene>
    <name evidence="2" type="ORF">ATH84_101432</name>
</gene>
<dbReference type="InterPro" id="IPR012373">
    <property type="entry name" value="Ferrdict_sens_TM"/>
</dbReference>
<keyword evidence="3" id="KW-1185">Reference proteome</keyword>
<dbReference type="PANTHER" id="PTHR30273">
    <property type="entry name" value="PERIPLASMIC SIGNAL SENSOR AND SIGMA FACTOR ACTIVATOR FECR-RELATED"/>
    <property type="match status" value="1"/>
</dbReference>
<evidence type="ECO:0000313" key="3">
    <source>
        <dbReference type="Proteomes" id="UP000256794"/>
    </source>
</evidence>
<dbReference type="GO" id="GO:0016989">
    <property type="term" value="F:sigma factor antagonist activity"/>
    <property type="evidence" value="ECO:0007669"/>
    <property type="project" value="TreeGrafter"/>
</dbReference>
<evidence type="ECO:0000259" key="1">
    <source>
        <dbReference type="Pfam" id="PF04773"/>
    </source>
</evidence>
<accession>A0AAQ0KLQ7</accession>
<feature type="domain" description="FecR protein" evidence="1">
    <location>
        <begin position="129"/>
        <end position="216"/>
    </location>
</feature>
<dbReference type="AlphaFoldDB" id="A0AAQ0KLQ7"/>